<protein>
    <submittedName>
        <fullName evidence="3">Uncharacterized protein</fullName>
    </submittedName>
</protein>
<evidence type="ECO:0000313" key="4">
    <source>
        <dbReference type="Proteomes" id="UP000633041"/>
    </source>
</evidence>
<feature type="signal peptide" evidence="2">
    <location>
        <begin position="1"/>
        <end position="29"/>
    </location>
</feature>
<evidence type="ECO:0000256" key="1">
    <source>
        <dbReference type="SAM" id="MobiDB-lite"/>
    </source>
</evidence>
<proteinExistence type="predicted"/>
<feature type="region of interest" description="Disordered" evidence="1">
    <location>
        <begin position="180"/>
        <end position="272"/>
    </location>
</feature>
<keyword evidence="4" id="KW-1185">Reference proteome</keyword>
<evidence type="ECO:0000313" key="3">
    <source>
        <dbReference type="EMBL" id="GII10642.1"/>
    </source>
</evidence>
<reference evidence="3 4" key="1">
    <citation type="submission" date="2021-01" db="EMBL/GenBank/DDBJ databases">
        <title>Whole genome shotgun sequence of Planomonospora parontospora subsp. parontospora NBRC 13880.</title>
        <authorList>
            <person name="Komaki H."/>
            <person name="Tamura T."/>
        </authorList>
    </citation>
    <scope>NUCLEOTIDE SEQUENCE [LARGE SCALE GENOMIC DNA]</scope>
    <source>
        <strain evidence="3 4">NBRC 13880</strain>
    </source>
</reference>
<evidence type="ECO:0000256" key="2">
    <source>
        <dbReference type="SAM" id="SignalP"/>
    </source>
</evidence>
<feature type="compositionally biased region" description="Polar residues" evidence="1">
    <location>
        <begin position="205"/>
        <end position="216"/>
    </location>
</feature>
<accession>A0ABQ4HES2</accession>
<feature type="chain" id="PRO_5045873978" evidence="2">
    <location>
        <begin position="30"/>
        <end position="272"/>
    </location>
</feature>
<organism evidence="3 4">
    <name type="scientific">Planomonospora parontospora subsp. parontospora</name>
    <dbReference type="NCBI Taxonomy" id="97194"/>
    <lineage>
        <taxon>Bacteria</taxon>
        <taxon>Bacillati</taxon>
        <taxon>Actinomycetota</taxon>
        <taxon>Actinomycetes</taxon>
        <taxon>Streptosporangiales</taxon>
        <taxon>Streptosporangiaceae</taxon>
        <taxon>Planomonospora</taxon>
    </lineage>
</organism>
<gene>
    <name evidence="3" type="ORF">Ppa06_44400</name>
</gene>
<sequence length="272" mass="29591">MMKRLTTGLLAVAATAGAFAFTVPTAAQAAAPAAAPAAAAADRADSWGPYYSSNRRAYARGTVDYEGGSGAYLVSGGGLRVRGYLYDRDYRTGGQGGMCAYAQIQGYRSGGYGGSSGWDRGRTYRHCGTNNYRTIDYDNDYASQARIRVCQVRQYGGRPTYCSSWRYFRDSDYGGYDRYDRSEDVPGYDRSSDRPASSGYLPSISGYTPSSLNRPSSLDRPNDIELEEGTEQNLDRSSDRDHGYAPEHSLDRVPGEAESHVPALNAAERPAN</sequence>
<feature type="compositionally biased region" description="Basic and acidic residues" evidence="1">
    <location>
        <begin position="233"/>
        <end position="259"/>
    </location>
</feature>
<dbReference type="EMBL" id="BOOL01000035">
    <property type="protein sequence ID" value="GII10642.1"/>
    <property type="molecule type" value="Genomic_DNA"/>
</dbReference>
<comment type="caution">
    <text evidence="3">The sequence shown here is derived from an EMBL/GenBank/DDBJ whole genome shotgun (WGS) entry which is preliminary data.</text>
</comment>
<dbReference type="Proteomes" id="UP000633041">
    <property type="component" value="Unassembled WGS sequence"/>
</dbReference>
<name>A0ABQ4HES2_9ACTN</name>
<keyword evidence="2" id="KW-0732">Signal</keyword>